<keyword evidence="4 9" id="KW-0547">Nucleotide-binding</keyword>
<comment type="caution">
    <text evidence="12">The sequence shown here is derived from an EMBL/GenBank/DDBJ whole genome shotgun (WGS) entry which is preliminary data.</text>
</comment>
<dbReference type="SMART" id="SM00220">
    <property type="entry name" value="S_TKc"/>
    <property type="match status" value="1"/>
</dbReference>
<protein>
    <recommendedName>
        <fullName evidence="1">non-specific serine/threonine protein kinase</fullName>
        <ecNumber evidence="1">2.7.11.1</ecNumber>
    </recommendedName>
</protein>
<evidence type="ECO:0000313" key="13">
    <source>
        <dbReference type="Proteomes" id="UP001187531"/>
    </source>
</evidence>
<comment type="catalytic activity">
    <reaction evidence="7">
        <text>L-threonyl-[protein] + ATP = O-phospho-L-threonyl-[protein] + ADP + H(+)</text>
        <dbReference type="Rhea" id="RHEA:46608"/>
        <dbReference type="Rhea" id="RHEA-COMP:11060"/>
        <dbReference type="Rhea" id="RHEA-COMP:11605"/>
        <dbReference type="ChEBI" id="CHEBI:15378"/>
        <dbReference type="ChEBI" id="CHEBI:30013"/>
        <dbReference type="ChEBI" id="CHEBI:30616"/>
        <dbReference type="ChEBI" id="CHEBI:61977"/>
        <dbReference type="ChEBI" id="CHEBI:456216"/>
        <dbReference type="EC" id="2.7.11.1"/>
    </reaction>
</comment>
<feature type="compositionally biased region" description="Acidic residues" evidence="10">
    <location>
        <begin position="425"/>
        <end position="441"/>
    </location>
</feature>
<dbReference type="Proteomes" id="UP001187531">
    <property type="component" value="Unassembled WGS sequence"/>
</dbReference>
<evidence type="ECO:0000256" key="4">
    <source>
        <dbReference type="ARBA" id="ARBA00022741"/>
    </source>
</evidence>
<keyword evidence="2" id="KW-0723">Serine/threonine-protein kinase</keyword>
<feature type="region of interest" description="Disordered" evidence="10">
    <location>
        <begin position="677"/>
        <end position="726"/>
    </location>
</feature>
<feature type="region of interest" description="Disordered" evidence="10">
    <location>
        <begin position="777"/>
        <end position="811"/>
    </location>
</feature>
<dbReference type="GO" id="GO:0005634">
    <property type="term" value="C:nucleus"/>
    <property type="evidence" value="ECO:0007669"/>
    <property type="project" value="TreeGrafter"/>
</dbReference>
<dbReference type="InterPro" id="IPR011009">
    <property type="entry name" value="Kinase-like_dom_sf"/>
</dbReference>
<organism evidence="12 13">
    <name type="scientific">Artemia franciscana</name>
    <name type="common">Brine shrimp</name>
    <name type="synonym">Artemia sanfranciscana</name>
    <dbReference type="NCBI Taxonomy" id="6661"/>
    <lineage>
        <taxon>Eukaryota</taxon>
        <taxon>Metazoa</taxon>
        <taxon>Ecdysozoa</taxon>
        <taxon>Arthropoda</taxon>
        <taxon>Crustacea</taxon>
        <taxon>Branchiopoda</taxon>
        <taxon>Anostraca</taxon>
        <taxon>Artemiidae</taxon>
        <taxon>Artemia</taxon>
    </lineage>
</organism>
<dbReference type="PROSITE" id="PS00108">
    <property type="entry name" value="PROTEIN_KINASE_ST"/>
    <property type="match status" value="1"/>
</dbReference>
<feature type="domain" description="Protein kinase" evidence="11">
    <location>
        <begin position="464"/>
        <end position="985"/>
    </location>
</feature>
<dbReference type="EC" id="2.7.11.1" evidence="1"/>
<dbReference type="InterPro" id="IPR000719">
    <property type="entry name" value="Prot_kinase_dom"/>
</dbReference>
<evidence type="ECO:0000259" key="11">
    <source>
        <dbReference type="PROSITE" id="PS50011"/>
    </source>
</evidence>
<dbReference type="Pfam" id="PF00069">
    <property type="entry name" value="Pkinase"/>
    <property type="match status" value="2"/>
</dbReference>
<name>A0AA88HPB8_ARTSF</name>
<keyword evidence="6 9" id="KW-0067">ATP-binding</keyword>
<evidence type="ECO:0000256" key="1">
    <source>
        <dbReference type="ARBA" id="ARBA00012513"/>
    </source>
</evidence>
<feature type="compositionally biased region" description="Basic and acidic residues" evidence="10">
    <location>
        <begin position="681"/>
        <end position="694"/>
    </location>
</feature>
<evidence type="ECO:0000256" key="2">
    <source>
        <dbReference type="ARBA" id="ARBA00022527"/>
    </source>
</evidence>
<dbReference type="SUPFAM" id="SSF56112">
    <property type="entry name" value="Protein kinase-like (PK-like)"/>
    <property type="match status" value="1"/>
</dbReference>
<gene>
    <name evidence="12" type="ORF">QYM36_012085</name>
</gene>
<evidence type="ECO:0000256" key="7">
    <source>
        <dbReference type="ARBA" id="ARBA00047899"/>
    </source>
</evidence>
<keyword evidence="5" id="KW-0418">Kinase</keyword>
<dbReference type="EMBL" id="JAVRJZ010000016">
    <property type="protein sequence ID" value="KAK2710784.1"/>
    <property type="molecule type" value="Genomic_DNA"/>
</dbReference>
<dbReference type="PROSITE" id="PS50011">
    <property type="entry name" value="PROTEIN_KINASE_DOM"/>
    <property type="match status" value="1"/>
</dbReference>
<feature type="binding site" evidence="9">
    <location>
        <position position="493"/>
    </location>
    <ligand>
        <name>ATP</name>
        <dbReference type="ChEBI" id="CHEBI:30616"/>
    </ligand>
</feature>
<dbReference type="GO" id="GO:0050684">
    <property type="term" value="P:regulation of mRNA processing"/>
    <property type="evidence" value="ECO:0007669"/>
    <property type="project" value="TreeGrafter"/>
</dbReference>
<dbReference type="GO" id="GO:0004674">
    <property type="term" value="F:protein serine/threonine kinase activity"/>
    <property type="evidence" value="ECO:0007669"/>
    <property type="project" value="UniProtKB-KW"/>
</dbReference>
<evidence type="ECO:0000256" key="6">
    <source>
        <dbReference type="ARBA" id="ARBA00022840"/>
    </source>
</evidence>
<dbReference type="PROSITE" id="PS00107">
    <property type="entry name" value="PROTEIN_KINASE_ATP"/>
    <property type="match status" value="1"/>
</dbReference>
<dbReference type="InterPro" id="IPR017441">
    <property type="entry name" value="Protein_kinase_ATP_BS"/>
</dbReference>
<dbReference type="GO" id="GO:0000245">
    <property type="term" value="P:spliceosomal complex assembly"/>
    <property type="evidence" value="ECO:0007669"/>
    <property type="project" value="TreeGrafter"/>
</dbReference>
<evidence type="ECO:0000256" key="3">
    <source>
        <dbReference type="ARBA" id="ARBA00022679"/>
    </source>
</evidence>
<evidence type="ECO:0000256" key="5">
    <source>
        <dbReference type="ARBA" id="ARBA00022777"/>
    </source>
</evidence>
<evidence type="ECO:0000256" key="9">
    <source>
        <dbReference type="PROSITE-ProRule" id="PRU10141"/>
    </source>
</evidence>
<dbReference type="AlphaFoldDB" id="A0AA88HPB8"/>
<comment type="catalytic activity">
    <reaction evidence="8">
        <text>L-seryl-[protein] + ATP = O-phospho-L-seryl-[protein] + ADP + H(+)</text>
        <dbReference type="Rhea" id="RHEA:17989"/>
        <dbReference type="Rhea" id="RHEA-COMP:9863"/>
        <dbReference type="Rhea" id="RHEA-COMP:11604"/>
        <dbReference type="ChEBI" id="CHEBI:15378"/>
        <dbReference type="ChEBI" id="CHEBI:29999"/>
        <dbReference type="ChEBI" id="CHEBI:30616"/>
        <dbReference type="ChEBI" id="CHEBI:83421"/>
        <dbReference type="ChEBI" id="CHEBI:456216"/>
        <dbReference type="EC" id="2.7.11.1"/>
    </reaction>
</comment>
<evidence type="ECO:0000256" key="10">
    <source>
        <dbReference type="SAM" id="MobiDB-lite"/>
    </source>
</evidence>
<evidence type="ECO:0000256" key="8">
    <source>
        <dbReference type="ARBA" id="ARBA00048679"/>
    </source>
</evidence>
<dbReference type="Gene3D" id="1.10.510.10">
    <property type="entry name" value="Transferase(Phosphotransferase) domain 1"/>
    <property type="match status" value="1"/>
</dbReference>
<dbReference type="FunFam" id="1.10.510.10:FF:000275">
    <property type="entry name" value="SRSF protein kinase 2 isoform X3"/>
    <property type="match status" value="1"/>
</dbReference>
<keyword evidence="13" id="KW-1185">Reference proteome</keyword>
<reference evidence="12" key="1">
    <citation type="submission" date="2023-07" db="EMBL/GenBank/DDBJ databases">
        <title>Chromosome-level genome assembly of Artemia franciscana.</title>
        <authorList>
            <person name="Jo E."/>
        </authorList>
    </citation>
    <scope>NUCLEOTIDE SEQUENCE</scope>
    <source>
        <tissue evidence="12">Whole body</tissue>
    </source>
</reference>
<dbReference type="InterPro" id="IPR051334">
    <property type="entry name" value="SRPK"/>
</dbReference>
<keyword evidence="3" id="KW-0808">Transferase</keyword>
<dbReference type="InterPro" id="IPR008271">
    <property type="entry name" value="Ser/Thr_kinase_AS"/>
</dbReference>
<dbReference type="PANTHER" id="PTHR47634">
    <property type="entry name" value="PROTEIN KINASE DOMAIN-CONTAINING PROTEIN-RELATED"/>
    <property type="match status" value="1"/>
</dbReference>
<dbReference type="Gene3D" id="3.30.200.20">
    <property type="entry name" value="Phosphorylase Kinase, domain 1"/>
    <property type="match status" value="1"/>
</dbReference>
<dbReference type="FunFam" id="1.10.510.10:FF:000642">
    <property type="entry name" value="Serine/threonine-protein kinase srpk2"/>
    <property type="match status" value="1"/>
</dbReference>
<feature type="compositionally biased region" description="Polar residues" evidence="10">
    <location>
        <begin position="695"/>
        <end position="726"/>
    </location>
</feature>
<feature type="non-terminal residue" evidence="12">
    <location>
        <position position="988"/>
    </location>
</feature>
<dbReference type="PANTHER" id="PTHR47634:SF9">
    <property type="entry name" value="PROTEIN KINASE DOMAIN-CONTAINING PROTEIN-RELATED"/>
    <property type="match status" value="1"/>
</dbReference>
<evidence type="ECO:0000313" key="12">
    <source>
        <dbReference type="EMBL" id="KAK2710784.1"/>
    </source>
</evidence>
<dbReference type="GO" id="GO:0005737">
    <property type="term" value="C:cytoplasm"/>
    <property type="evidence" value="ECO:0007669"/>
    <property type="project" value="TreeGrafter"/>
</dbReference>
<sequence length="988" mass="112011">SSSKNFVLVSSNTLRILNCCLNCENVISFDEKSVMFVLLSLVESLIVVSLRSILQFLRKFSNCVMNRNKCGLERDALFQKGTKNVVFKRRKRKYYGVKLFEESFVDNYAVQLNTSMNTIISGRMSSSLSPRNISCVGCTHPKIWFVDDTNTILKDVRWLLNSNVFGVRLNMDALIKTIVFDLISIPRFFISHFLPPLSNDLMHIMRDSRIEMATLLFDSNVRVCGRFGACVEVALHSSSFSVDISLNIYGKEDNPSKVENVDGKALTRCIFPKKDFSFFKQSSQKLLTHRSYSSQRSRTYLPIPDHCYSYRAKRSVSSFGNFAIRKTRDVFSSFLPTGIGILDLLPDTCDSRDRDLSSDSFYECTIIEEGTSGDGDDTDNDSFETCLTDTEVVDDWDSDLSNEIVRGIYDCNENRENRASISVPTEDEEEEIFESDDDEQEDSKDYCKGGYHPVNIGDVFHCRYNVLRKLGWGHFSTVWLCWDMNSKRFVALKVVKSASHYTETALDEIKLLKAVRSSDEADPKREKTVQLLDDFKICGINGTHVCMVFEVLGHNLLKLIIRSNYQGIPLQNVKTITKQVLEALDYLHTKCKIIHTDIKPENVLMCVDEAYIRKLAYDAAIWSRKGLKLPQSLVSTAPKDALPIEPSKISKSKKKKLKKKAKKQAELLEKQLQEFEELEEQDKKATPDESKDETASNGSTNKEQETNGNNAKTESKQNGTLSTSNSLIDIEHRKSFAEMEQAEISHLETQYSPMSPETNPAGMTTSVTAVENGFLDSNIGRSETSGSVDDPAETGGTLRRVASCPNQKAMERRPDPVSEVCELSVKIADLGNACWVDHHFTEDIQTRQYRSLEVLLGAGYGTPADIWSTACMAFELATGDYLFEPHSGEDYSRDEDHLAHIIELVGTIPPRIAMSGKYSRDFFDRKCELRRIKKLKPWGLYEVLTEKYEWPHEQAQAFTDFLLPMLAFDPQERATADQCLQHPWLNSS</sequence>
<dbReference type="FunFam" id="3.30.200.20:FF:000163">
    <property type="entry name" value="SRSF protein kinase 2 isoform X1"/>
    <property type="match status" value="1"/>
</dbReference>
<feature type="region of interest" description="Disordered" evidence="10">
    <location>
        <begin position="418"/>
        <end position="441"/>
    </location>
</feature>
<accession>A0AA88HPB8</accession>
<proteinExistence type="predicted"/>
<dbReference type="GO" id="GO:0005524">
    <property type="term" value="F:ATP binding"/>
    <property type="evidence" value="ECO:0007669"/>
    <property type="project" value="UniProtKB-UniRule"/>
</dbReference>